<evidence type="ECO:0000259" key="2">
    <source>
        <dbReference type="Pfam" id="PF00144"/>
    </source>
</evidence>
<reference evidence="3 4" key="1">
    <citation type="submission" date="2020-08" db="EMBL/GenBank/DDBJ databases">
        <title>Amycolatopsis sp. nov. DR6-1 isolated from Dendrobium heterocarpum.</title>
        <authorList>
            <person name="Tedsree N."/>
            <person name="Kuncharoen N."/>
            <person name="Likhitwitayawuid K."/>
            <person name="Tanasupawat S."/>
        </authorList>
    </citation>
    <scope>NUCLEOTIDE SEQUENCE [LARGE SCALE GENOMIC DNA]</scope>
    <source>
        <strain evidence="3 4">DR6-1</strain>
    </source>
</reference>
<dbReference type="InterPro" id="IPR001466">
    <property type="entry name" value="Beta-lactam-related"/>
</dbReference>
<dbReference type="InterPro" id="IPR012338">
    <property type="entry name" value="Beta-lactam/transpept-like"/>
</dbReference>
<dbReference type="InterPro" id="IPR050491">
    <property type="entry name" value="AmpC-like"/>
</dbReference>
<dbReference type="Gene3D" id="3.40.710.10">
    <property type="entry name" value="DD-peptidase/beta-lactamase superfamily"/>
    <property type="match status" value="1"/>
</dbReference>
<comment type="caution">
    <text evidence="3">The sequence shown here is derived from an EMBL/GenBank/DDBJ whole genome shotgun (WGS) entry which is preliminary data.</text>
</comment>
<proteinExistence type="predicted"/>
<dbReference type="PANTHER" id="PTHR46825:SF7">
    <property type="entry name" value="D-ALANYL-D-ALANINE CARBOXYPEPTIDASE"/>
    <property type="match status" value="1"/>
</dbReference>
<evidence type="ECO:0000256" key="1">
    <source>
        <dbReference type="SAM" id="SignalP"/>
    </source>
</evidence>
<feature type="signal peptide" evidence="1">
    <location>
        <begin position="1"/>
        <end position="26"/>
    </location>
</feature>
<gene>
    <name evidence="3" type="ORF">H4281_28430</name>
</gene>
<evidence type="ECO:0000313" key="3">
    <source>
        <dbReference type="EMBL" id="MBB1157090.1"/>
    </source>
</evidence>
<keyword evidence="4" id="KW-1185">Reference proteome</keyword>
<feature type="chain" id="PRO_5039525659" evidence="1">
    <location>
        <begin position="27"/>
        <end position="386"/>
    </location>
</feature>
<dbReference type="Proteomes" id="UP000526734">
    <property type="component" value="Unassembled WGS sequence"/>
</dbReference>
<dbReference type="AlphaFoldDB" id="A0A7W3W1L8"/>
<evidence type="ECO:0000313" key="4">
    <source>
        <dbReference type="Proteomes" id="UP000526734"/>
    </source>
</evidence>
<dbReference type="Pfam" id="PF00144">
    <property type="entry name" value="Beta-lactamase"/>
    <property type="match status" value="1"/>
</dbReference>
<dbReference type="PANTHER" id="PTHR46825">
    <property type="entry name" value="D-ALANYL-D-ALANINE-CARBOXYPEPTIDASE/ENDOPEPTIDASE AMPH"/>
    <property type="match status" value="1"/>
</dbReference>
<dbReference type="EMBL" id="JACGZW010000010">
    <property type="protein sequence ID" value="MBB1157090.1"/>
    <property type="molecule type" value="Genomic_DNA"/>
</dbReference>
<sequence length="386" mass="40242">MRRLRRAVPILASAAVAVALAAPASAADAHADTQAVLNGYQSHAGPGAAVYAGNASGSWHLSTGSATITGPARPLQPDEHFRVASQTKTFTAAVVLQLVDEGKVALDAPIERYLPGLVDGNGYDGNRITVRQLLQHTAGIPAPDVVAWARKAAGLVNPDGSIGLRDLVQVGLRNFPPASAPGTGVLYSNLGYLINGLLIEQVTGRSVGDAITARIIDRLGLTQTSFPRAGDRSLPAPYLPGYRGVRAGPFFFWTETTSAPVVSEPSIESSAGAIVSTLADMSAFYRALLAGKVVSPAALAEMRRTVQVPEHVPSYVGLGLGLQAVTLSCGGEAWFHNGIAASGYTSWTAATDDGRYASMMTNAWEETSIRPSPLDVIDSALCGSRQ</sequence>
<dbReference type="SUPFAM" id="SSF56601">
    <property type="entry name" value="beta-lactamase/transpeptidase-like"/>
    <property type="match status" value="1"/>
</dbReference>
<organism evidence="3 4">
    <name type="scientific">Amycolatopsis dendrobii</name>
    <dbReference type="NCBI Taxonomy" id="2760662"/>
    <lineage>
        <taxon>Bacteria</taxon>
        <taxon>Bacillati</taxon>
        <taxon>Actinomycetota</taxon>
        <taxon>Actinomycetes</taxon>
        <taxon>Pseudonocardiales</taxon>
        <taxon>Pseudonocardiaceae</taxon>
        <taxon>Amycolatopsis</taxon>
    </lineage>
</organism>
<name>A0A7W3W1L8_9PSEU</name>
<feature type="domain" description="Beta-lactamase-related" evidence="2">
    <location>
        <begin position="41"/>
        <end position="370"/>
    </location>
</feature>
<protein>
    <submittedName>
        <fullName evidence="3">Beta-lactamase family protein</fullName>
    </submittedName>
</protein>
<keyword evidence="1" id="KW-0732">Signal</keyword>
<accession>A0A7W3W1L8</accession>
<dbReference type="RefSeq" id="WP_182893978.1">
    <property type="nucleotide sequence ID" value="NZ_JACGZW010000010.1"/>
</dbReference>